<evidence type="ECO:0000256" key="2">
    <source>
        <dbReference type="ARBA" id="ARBA00022771"/>
    </source>
</evidence>
<evidence type="ECO:0000313" key="6">
    <source>
        <dbReference type="EMBL" id="GFH53797.1"/>
    </source>
</evidence>
<dbReference type="InterPro" id="IPR002893">
    <property type="entry name" value="Znf_MYND"/>
</dbReference>
<dbReference type="SUPFAM" id="SSF144232">
    <property type="entry name" value="HIT/MYND zinc finger-like"/>
    <property type="match status" value="1"/>
</dbReference>
<dbReference type="GO" id="GO:0008270">
    <property type="term" value="F:zinc ion binding"/>
    <property type="evidence" value="ECO:0007669"/>
    <property type="project" value="UniProtKB-KW"/>
</dbReference>
<feature type="domain" description="MYND-type" evidence="5">
    <location>
        <begin position="285"/>
        <end position="335"/>
    </location>
</feature>
<keyword evidence="3" id="KW-0862">Zinc</keyword>
<comment type="caution">
    <text evidence="6">The sequence shown here is derived from an EMBL/GenBank/DDBJ whole genome shotgun (WGS) entry which is preliminary data.</text>
</comment>
<evidence type="ECO:0000256" key="3">
    <source>
        <dbReference type="ARBA" id="ARBA00022833"/>
    </source>
</evidence>
<dbReference type="PROSITE" id="PS50865">
    <property type="entry name" value="ZF_MYND_2"/>
    <property type="match status" value="1"/>
</dbReference>
<reference evidence="6 7" key="1">
    <citation type="journal article" date="2021" name="Sci. Rep.">
        <title>The genome of the diatom Chaetoceros tenuissimus carries an ancient integrated fragment of an extant virus.</title>
        <authorList>
            <person name="Hongo Y."/>
            <person name="Kimura K."/>
            <person name="Takaki Y."/>
            <person name="Yoshida Y."/>
            <person name="Baba S."/>
            <person name="Kobayashi G."/>
            <person name="Nagasaki K."/>
            <person name="Hano T."/>
            <person name="Tomaru Y."/>
        </authorList>
    </citation>
    <scope>NUCLEOTIDE SEQUENCE [LARGE SCALE GENOMIC DNA]</scope>
    <source>
        <strain evidence="6 7">NIES-3715</strain>
    </source>
</reference>
<keyword evidence="7" id="KW-1185">Reference proteome</keyword>
<accession>A0AAD3CXD3</accession>
<name>A0AAD3CXD3_9STRA</name>
<evidence type="ECO:0000256" key="4">
    <source>
        <dbReference type="PROSITE-ProRule" id="PRU00134"/>
    </source>
</evidence>
<dbReference type="Proteomes" id="UP001054902">
    <property type="component" value="Unassembled WGS sequence"/>
</dbReference>
<dbReference type="Gene3D" id="6.10.140.2220">
    <property type="match status" value="1"/>
</dbReference>
<protein>
    <recommendedName>
        <fullName evidence="5">MYND-type domain-containing protein</fullName>
    </recommendedName>
</protein>
<evidence type="ECO:0000256" key="1">
    <source>
        <dbReference type="ARBA" id="ARBA00022723"/>
    </source>
</evidence>
<sequence length="394" mass="46302">MGKKGKRGKQKDARKEADKILLESDKLVQGSKNEVNERLFSNAAKQIRQGIRILESKKELLVYCRERQLETYICLMNLEYQRWNYKGALDCYNCIMEKSKHITGEFRCRVIVSVYYQLIMLRLNGRECQLSDFINYISGELRGKSLAFIETIFAFRAHKMYDSAIRLEMACGSLIQKPFETKLSLAMTYFEQYRVEYHQRSQMRKEDMRRIHNLMESLVTDYPPLDGNANPEYCLLLAQWDYLIGSPKKFQKEESIEMALIMINMFLRLSLVTHEGGNKVAQDNCYTCYQAVTPSEVRLVCSGCQVACYCSIDHQRATWKKEAVRGMRIGHEILCPLYKSYRKYTNAKDLKDEVKEARMSRRFERECVKFLEYGLGLKNKRFRSNEVVGEYESF</sequence>
<organism evidence="6 7">
    <name type="scientific">Chaetoceros tenuissimus</name>
    <dbReference type="NCBI Taxonomy" id="426638"/>
    <lineage>
        <taxon>Eukaryota</taxon>
        <taxon>Sar</taxon>
        <taxon>Stramenopiles</taxon>
        <taxon>Ochrophyta</taxon>
        <taxon>Bacillariophyta</taxon>
        <taxon>Coscinodiscophyceae</taxon>
        <taxon>Chaetocerotophycidae</taxon>
        <taxon>Chaetocerotales</taxon>
        <taxon>Chaetocerotaceae</taxon>
        <taxon>Chaetoceros</taxon>
    </lineage>
</organism>
<evidence type="ECO:0000313" key="7">
    <source>
        <dbReference type="Proteomes" id="UP001054902"/>
    </source>
</evidence>
<gene>
    <name evidence="6" type="ORF">CTEN210_10273</name>
</gene>
<evidence type="ECO:0000259" key="5">
    <source>
        <dbReference type="PROSITE" id="PS50865"/>
    </source>
</evidence>
<dbReference type="EMBL" id="BLLK01000047">
    <property type="protein sequence ID" value="GFH53797.1"/>
    <property type="molecule type" value="Genomic_DNA"/>
</dbReference>
<keyword evidence="2 4" id="KW-0863">Zinc-finger</keyword>
<keyword evidence="1" id="KW-0479">Metal-binding</keyword>
<proteinExistence type="predicted"/>
<dbReference type="AlphaFoldDB" id="A0AAD3CXD3"/>